<dbReference type="AlphaFoldDB" id="A0A3B0SQH7"/>
<name>A0A3B0SQH7_9ZZZZ</name>
<dbReference type="EMBL" id="UOEH01000217">
    <property type="protein sequence ID" value="VAV97105.1"/>
    <property type="molecule type" value="Genomic_DNA"/>
</dbReference>
<reference evidence="1" key="1">
    <citation type="submission" date="2018-06" db="EMBL/GenBank/DDBJ databases">
        <authorList>
            <person name="Zhirakovskaya E."/>
        </authorList>
    </citation>
    <scope>NUCLEOTIDE SEQUENCE</scope>
</reference>
<gene>
    <name evidence="1" type="ORF">MNBD_ALPHA05-232</name>
</gene>
<proteinExistence type="predicted"/>
<sequence length="132" mass="14321">MKNPALALTAALVAITSMAATSASAFEYGALAANVNTAAFEKADDKWRRVVGNRISECGRYGKEGKRRIDVLVDRYRTLADAVSAGDESTALSAADSLSRAINANDRFETCWTKISRKEGVSRQFVRMIKKG</sequence>
<evidence type="ECO:0000313" key="1">
    <source>
        <dbReference type="EMBL" id="VAV97105.1"/>
    </source>
</evidence>
<protein>
    <submittedName>
        <fullName evidence="1">Uncharacterized protein</fullName>
    </submittedName>
</protein>
<organism evidence="1">
    <name type="scientific">hydrothermal vent metagenome</name>
    <dbReference type="NCBI Taxonomy" id="652676"/>
    <lineage>
        <taxon>unclassified sequences</taxon>
        <taxon>metagenomes</taxon>
        <taxon>ecological metagenomes</taxon>
    </lineage>
</organism>
<accession>A0A3B0SQH7</accession>